<evidence type="ECO:0000313" key="2">
    <source>
        <dbReference type="Proteomes" id="UP001597286"/>
    </source>
</evidence>
<sequence>MSERLLTAEAVHTRLLAHADPAQLPAVRKRLAPTEVAIGMRMRDLFDTAKAATGMPLPEVERLMDLEAYEARMAAFCVLDFKARRMRGDRELHDLYLRRHDAISTWDMVDRAAPRVVGGHVTGGPYAVLHELAAAEDPLRRRTAVTAPLYFVMSGTDADCAEGFALCAGLHADPEPVVTNAVGIYLKHAGHRDRDALEDFLGKYAEAMRRPSLRLAVEKLPPADRQRWLG</sequence>
<dbReference type="Pfam" id="PF08713">
    <property type="entry name" value="DNA_alkylation"/>
    <property type="match status" value="1"/>
</dbReference>
<dbReference type="PANTHER" id="PTHR34070:SF1">
    <property type="entry name" value="DNA ALKYLATION REPAIR PROTEIN"/>
    <property type="match status" value="1"/>
</dbReference>
<dbReference type="InterPro" id="IPR014825">
    <property type="entry name" value="DNA_alkylation"/>
</dbReference>
<dbReference type="Proteomes" id="UP001597286">
    <property type="component" value="Unassembled WGS sequence"/>
</dbReference>
<name>A0ABW4P5H6_9NOCA</name>
<organism evidence="1 2">
    <name type="scientific">Rhodococcus gannanensis</name>
    <dbReference type="NCBI Taxonomy" id="1960308"/>
    <lineage>
        <taxon>Bacteria</taxon>
        <taxon>Bacillati</taxon>
        <taxon>Actinomycetota</taxon>
        <taxon>Actinomycetes</taxon>
        <taxon>Mycobacteriales</taxon>
        <taxon>Nocardiaceae</taxon>
        <taxon>Rhodococcus</taxon>
    </lineage>
</organism>
<dbReference type="SUPFAM" id="SSF48371">
    <property type="entry name" value="ARM repeat"/>
    <property type="match status" value="1"/>
</dbReference>
<dbReference type="InterPro" id="IPR016024">
    <property type="entry name" value="ARM-type_fold"/>
</dbReference>
<proteinExistence type="predicted"/>
<dbReference type="Gene3D" id="1.25.10.90">
    <property type="match status" value="1"/>
</dbReference>
<evidence type="ECO:0000313" key="1">
    <source>
        <dbReference type="EMBL" id="MFD1812914.1"/>
    </source>
</evidence>
<comment type="caution">
    <text evidence="1">The sequence shown here is derived from an EMBL/GenBank/DDBJ whole genome shotgun (WGS) entry which is preliminary data.</text>
</comment>
<dbReference type="CDD" id="cd06561">
    <property type="entry name" value="AlkD_like"/>
    <property type="match status" value="1"/>
</dbReference>
<keyword evidence="2" id="KW-1185">Reference proteome</keyword>
<protein>
    <submittedName>
        <fullName evidence="1">DNA alkylation repair protein</fullName>
    </submittedName>
</protein>
<dbReference type="RefSeq" id="WP_378485427.1">
    <property type="nucleotide sequence ID" value="NZ_JBHUFB010000010.1"/>
</dbReference>
<dbReference type="PANTHER" id="PTHR34070">
    <property type="entry name" value="ARMADILLO-TYPE FOLD"/>
    <property type="match status" value="1"/>
</dbReference>
<accession>A0ABW4P5H6</accession>
<reference evidence="2" key="1">
    <citation type="journal article" date="2019" name="Int. J. Syst. Evol. Microbiol.">
        <title>The Global Catalogue of Microorganisms (GCM) 10K type strain sequencing project: providing services to taxonomists for standard genome sequencing and annotation.</title>
        <authorList>
            <consortium name="The Broad Institute Genomics Platform"/>
            <consortium name="The Broad Institute Genome Sequencing Center for Infectious Disease"/>
            <person name="Wu L."/>
            <person name="Ma J."/>
        </authorList>
    </citation>
    <scope>NUCLEOTIDE SEQUENCE [LARGE SCALE GENOMIC DNA]</scope>
    <source>
        <strain evidence="2">DT72</strain>
    </source>
</reference>
<gene>
    <name evidence="1" type="ORF">ACFSJG_11865</name>
</gene>
<dbReference type="EMBL" id="JBHUFB010000010">
    <property type="protein sequence ID" value="MFD1812914.1"/>
    <property type="molecule type" value="Genomic_DNA"/>
</dbReference>